<accession>A0AA38M3B6</accession>
<dbReference type="SUPFAM" id="SSF53474">
    <property type="entry name" value="alpha/beta-Hydrolases"/>
    <property type="match status" value="1"/>
</dbReference>
<dbReference type="InterPro" id="IPR019826">
    <property type="entry name" value="Carboxylesterase_B_AS"/>
</dbReference>
<evidence type="ECO:0000256" key="5">
    <source>
        <dbReference type="ARBA" id="ARBA00023180"/>
    </source>
</evidence>
<feature type="domain" description="Carboxylesterase type B" evidence="7">
    <location>
        <begin position="19"/>
        <end position="506"/>
    </location>
</feature>
<dbReference type="EC" id="3.1.1.-" evidence="6"/>
<dbReference type="InterPro" id="IPR050309">
    <property type="entry name" value="Type-B_Carboxylest/Lipase"/>
</dbReference>
<evidence type="ECO:0000313" key="9">
    <source>
        <dbReference type="Proteomes" id="UP001168821"/>
    </source>
</evidence>
<gene>
    <name evidence="8" type="ORF">Zmor_027374</name>
</gene>
<dbReference type="AlphaFoldDB" id="A0AA38M3B6"/>
<feature type="signal peptide" evidence="6">
    <location>
        <begin position="1"/>
        <end position="17"/>
    </location>
</feature>
<dbReference type="Gene3D" id="3.40.50.1820">
    <property type="entry name" value="alpha/beta hydrolase"/>
    <property type="match status" value="1"/>
</dbReference>
<dbReference type="InterPro" id="IPR002018">
    <property type="entry name" value="CarbesteraseB"/>
</dbReference>
<keyword evidence="5" id="KW-0325">Glycoprotein</keyword>
<evidence type="ECO:0000256" key="3">
    <source>
        <dbReference type="ARBA" id="ARBA00022801"/>
    </source>
</evidence>
<comment type="similarity">
    <text evidence="1 6">Belongs to the type-B carboxylesterase/lipase family.</text>
</comment>
<keyword evidence="3 6" id="KW-0378">Hydrolase</keyword>
<evidence type="ECO:0000256" key="1">
    <source>
        <dbReference type="ARBA" id="ARBA00005964"/>
    </source>
</evidence>
<sequence>MLTNIFIFCLLILNVYCQKPVVLTPLGTVQGYHKTSHEGRTFSAFEGIPFAKPPLGNRRFEAPEPVEPWYGTWNATFLSECAQTFMLHPDQTTGDENCLHVNVYVPRQTPNPDDNLDVVVHIHGGAFIYRSGHSYSRPDFLMDHEVVFVTFNYRLGVFGFLSTEDDVVPGNNGLKDQVLALEWVRDNVASFGGNPGSVTITGLSAGGASVHLHYFSPLSRGLFQRGFSQSGVGLNPFTIQEEPLMRAKKLGAAVGCPSSSTRGLVECLKQRPAKHILSKISSFFTYGFLPCIPFGPVVEKGGSRPFLATDPYILLKTGQVYDVPWVVSTTSHEGLFLVNNFIEDLDYVDKNWEDLAPKFLEFNYTLHPSQWAPVSKKIKQFYFGDDHFTKNNVLKLVQMFSDRFFLADAETSVRMQAKVAKSPVYYYIFAYPGDNNDNKIVTHGADAKYFFGPFFEPTPLTPNELKMKDLLLEMVVSFAKNGKAKLGAKEWKPTSYDKLTYLSVNGVKPEEVELRTTEELSTRGFWQSLDFLEGENLNAVKDEL</sequence>
<proteinExistence type="inferred from homology"/>
<evidence type="ECO:0000256" key="6">
    <source>
        <dbReference type="RuleBase" id="RU361235"/>
    </source>
</evidence>
<feature type="chain" id="PRO_5041481699" description="Carboxylic ester hydrolase" evidence="6">
    <location>
        <begin position="18"/>
        <end position="544"/>
    </location>
</feature>
<evidence type="ECO:0000256" key="2">
    <source>
        <dbReference type="ARBA" id="ARBA00022487"/>
    </source>
</evidence>
<dbReference type="PROSITE" id="PS00122">
    <property type="entry name" value="CARBOXYLESTERASE_B_1"/>
    <property type="match status" value="1"/>
</dbReference>
<comment type="caution">
    <text evidence="8">The sequence shown here is derived from an EMBL/GenBank/DDBJ whole genome shotgun (WGS) entry which is preliminary data.</text>
</comment>
<keyword evidence="6" id="KW-0732">Signal</keyword>
<keyword evidence="2" id="KW-0719">Serine esterase</keyword>
<protein>
    <recommendedName>
        <fullName evidence="6">Carboxylic ester hydrolase</fullName>
        <ecNumber evidence="6">3.1.1.-</ecNumber>
    </recommendedName>
</protein>
<keyword evidence="9" id="KW-1185">Reference proteome</keyword>
<dbReference type="EMBL" id="JALNTZ010000009">
    <property type="protein sequence ID" value="KAJ3640837.1"/>
    <property type="molecule type" value="Genomic_DNA"/>
</dbReference>
<keyword evidence="4" id="KW-1015">Disulfide bond</keyword>
<dbReference type="InterPro" id="IPR029058">
    <property type="entry name" value="AB_hydrolase_fold"/>
</dbReference>
<evidence type="ECO:0000259" key="7">
    <source>
        <dbReference type="Pfam" id="PF00135"/>
    </source>
</evidence>
<organism evidence="8 9">
    <name type="scientific">Zophobas morio</name>
    <dbReference type="NCBI Taxonomy" id="2755281"/>
    <lineage>
        <taxon>Eukaryota</taxon>
        <taxon>Metazoa</taxon>
        <taxon>Ecdysozoa</taxon>
        <taxon>Arthropoda</taxon>
        <taxon>Hexapoda</taxon>
        <taxon>Insecta</taxon>
        <taxon>Pterygota</taxon>
        <taxon>Neoptera</taxon>
        <taxon>Endopterygota</taxon>
        <taxon>Coleoptera</taxon>
        <taxon>Polyphaga</taxon>
        <taxon>Cucujiformia</taxon>
        <taxon>Tenebrionidae</taxon>
        <taxon>Zophobas</taxon>
    </lineage>
</organism>
<dbReference type="Pfam" id="PF00135">
    <property type="entry name" value="COesterase"/>
    <property type="match status" value="1"/>
</dbReference>
<dbReference type="PANTHER" id="PTHR11559">
    <property type="entry name" value="CARBOXYLESTERASE"/>
    <property type="match status" value="1"/>
</dbReference>
<name>A0AA38M3B6_9CUCU</name>
<dbReference type="Proteomes" id="UP001168821">
    <property type="component" value="Unassembled WGS sequence"/>
</dbReference>
<evidence type="ECO:0000256" key="4">
    <source>
        <dbReference type="ARBA" id="ARBA00023157"/>
    </source>
</evidence>
<evidence type="ECO:0000313" key="8">
    <source>
        <dbReference type="EMBL" id="KAJ3640837.1"/>
    </source>
</evidence>
<dbReference type="GO" id="GO:0052689">
    <property type="term" value="F:carboxylic ester hydrolase activity"/>
    <property type="evidence" value="ECO:0007669"/>
    <property type="project" value="UniProtKB-KW"/>
</dbReference>
<reference evidence="8" key="1">
    <citation type="journal article" date="2023" name="G3 (Bethesda)">
        <title>Whole genome assemblies of Zophobas morio and Tenebrio molitor.</title>
        <authorList>
            <person name="Kaur S."/>
            <person name="Stinson S.A."/>
            <person name="diCenzo G.C."/>
        </authorList>
    </citation>
    <scope>NUCLEOTIDE SEQUENCE</scope>
    <source>
        <strain evidence="8">QUZm001</strain>
    </source>
</reference>